<keyword evidence="1" id="KW-0812">Transmembrane</keyword>
<dbReference type="Proteomes" id="UP000613512">
    <property type="component" value="Unassembled WGS sequence"/>
</dbReference>
<comment type="caution">
    <text evidence="2">The sequence shown here is derived from an EMBL/GenBank/DDBJ whole genome shotgun (WGS) entry which is preliminary data.</text>
</comment>
<reference evidence="2" key="2">
    <citation type="submission" date="2020-09" db="EMBL/GenBank/DDBJ databases">
        <authorList>
            <person name="Sun Q."/>
            <person name="Zhou Y."/>
        </authorList>
    </citation>
    <scope>NUCLEOTIDE SEQUENCE</scope>
    <source>
        <strain evidence="2">CGMCC 1.12408</strain>
    </source>
</reference>
<keyword evidence="3" id="KW-1185">Reference proteome</keyword>
<dbReference type="EMBL" id="BMEY01000005">
    <property type="protein sequence ID" value="GGA69502.1"/>
    <property type="molecule type" value="Genomic_DNA"/>
</dbReference>
<organism evidence="2 3">
    <name type="scientific">Ornithinibacillus halotolerans</name>
    <dbReference type="NCBI Taxonomy" id="1274357"/>
    <lineage>
        <taxon>Bacteria</taxon>
        <taxon>Bacillati</taxon>
        <taxon>Bacillota</taxon>
        <taxon>Bacilli</taxon>
        <taxon>Bacillales</taxon>
        <taxon>Bacillaceae</taxon>
        <taxon>Ornithinibacillus</taxon>
    </lineage>
</organism>
<dbReference type="RefSeq" id="WP_229740663.1">
    <property type="nucleotide sequence ID" value="NZ_BMEY01000005.1"/>
</dbReference>
<feature type="transmembrane region" description="Helical" evidence="1">
    <location>
        <begin position="12"/>
        <end position="30"/>
    </location>
</feature>
<evidence type="ECO:0000313" key="2">
    <source>
        <dbReference type="EMBL" id="GGA69502.1"/>
    </source>
</evidence>
<name>A0A916RVG5_9BACI</name>
<gene>
    <name evidence="2" type="ORF">GCM10008025_11820</name>
</gene>
<reference evidence="2" key="1">
    <citation type="journal article" date="2014" name="Int. J. Syst. Evol. Microbiol.">
        <title>Complete genome sequence of Corynebacterium casei LMG S-19264T (=DSM 44701T), isolated from a smear-ripened cheese.</title>
        <authorList>
            <consortium name="US DOE Joint Genome Institute (JGI-PGF)"/>
            <person name="Walter F."/>
            <person name="Albersmeier A."/>
            <person name="Kalinowski J."/>
            <person name="Ruckert C."/>
        </authorList>
    </citation>
    <scope>NUCLEOTIDE SEQUENCE</scope>
    <source>
        <strain evidence="2">CGMCC 1.12408</strain>
    </source>
</reference>
<protein>
    <submittedName>
        <fullName evidence="2">Uncharacterized protein</fullName>
    </submittedName>
</protein>
<dbReference type="AlphaFoldDB" id="A0A916RVG5"/>
<keyword evidence="1" id="KW-1133">Transmembrane helix</keyword>
<proteinExistence type="predicted"/>
<evidence type="ECO:0000313" key="3">
    <source>
        <dbReference type="Proteomes" id="UP000613512"/>
    </source>
</evidence>
<keyword evidence="1" id="KW-0472">Membrane</keyword>
<evidence type="ECO:0000256" key="1">
    <source>
        <dbReference type="SAM" id="Phobius"/>
    </source>
</evidence>
<feature type="transmembrane region" description="Helical" evidence="1">
    <location>
        <begin position="50"/>
        <end position="72"/>
    </location>
</feature>
<sequence length="238" mass="28105">MFSVLAIRKKLIQTIIILSPIIAIGLVYFFNVEPLNLLKGILKEEVFESITSSTTSYLINQAIITVIINLIIEVYRHFGEFYISVQNKDRRQTTFLPLGQEQRGKKLDIDVKIDYRNHFIKWLFNILGGLKLYIYIPHWLTIEIRNKANFREEALDVSNFEYISFNLDRGLQRRAKTANIYLSSELYSNATSFVEDKIMLEIKPSSKRWYFRWCSYILIFLFFDLNESYHDVISSRTA</sequence>
<accession>A0A916RVG5</accession>